<proteinExistence type="predicted"/>
<feature type="region of interest" description="Disordered" evidence="1">
    <location>
        <begin position="1"/>
        <end position="21"/>
    </location>
</feature>
<name>A0A4S4NP28_9BACT</name>
<evidence type="ECO:0000256" key="1">
    <source>
        <dbReference type="SAM" id="MobiDB-lite"/>
    </source>
</evidence>
<reference evidence="2 3" key="1">
    <citation type="submission" date="2019-04" db="EMBL/GenBank/DDBJ databases">
        <title>Lewinella litorea sp. nov., isolated from a marine sand.</title>
        <authorList>
            <person name="Yoon J.-H."/>
        </authorList>
    </citation>
    <scope>NUCLEOTIDE SEQUENCE [LARGE SCALE GENOMIC DNA]</scope>
    <source>
        <strain evidence="2 3">HSMS-39</strain>
    </source>
</reference>
<dbReference type="OrthoDB" id="277390at2"/>
<dbReference type="Proteomes" id="UP000308528">
    <property type="component" value="Unassembled WGS sequence"/>
</dbReference>
<evidence type="ECO:0000313" key="2">
    <source>
        <dbReference type="EMBL" id="THH41779.1"/>
    </source>
</evidence>
<sequence>MAHLRGAPTPQQSSGIVSPEQDTRRWVQDFVVGLGLCPFAAPVLAEGRAMFLTCPEDSVELAFYWAGAQVQELLSQPPSEVDTSLLIFPEVLADFGDFLDFIAEIEDLLQASGADEWVQLAHFHPRYCFGGVPEEDPANATNRSPYPTVQLLRVESVAKAIARFPGAKSIPDRNMALLRKRAT</sequence>
<accession>A0A4S4NP28</accession>
<dbReference type="Pfam" id="PF07209">
    <property type="entry name" value="DUF1415"/>
    <property type="match status" value="1"/>
</dbReference>
<comment type="caution">
    <text evidence="2">The sequence shown here is derived from an EMBL/GenBank/DDBJ whole genome shotgun (WGS) entry which is preliminary data.</text>
</comment>
<evidence type="ECO:0000313" key="3">
    <source>
        <dbReference type="Proteomes" id="UP000308528"/>
    </source>
</evidence>
<dbReference type="InterPro" id="IPR009858">
    <property type="entry name" value="DUF1415"/>
</dbReference>
<gene>
    <name evidence="2" type="ORF">E4021_04095</name>
</gene>
<keyword evidence="3" id="KW-1185">Reference proteome</keyword>
<dbReference type="EMBL" id="SRSF01000001">
    <property type="protein sequence ID" value="THH41779.1"/>
    <property type="molecule type" value="Genomic_DNA"/>
</dbReference>
<protein>
    <submittedName>
        <fullName evidence="2">DUF1415 domain-containing protein</fullName>
    </submittedName>
</protein>
<organism evidence="2 3">
    <name type="scientific">Neolewinella litorea</name>
    <dbReference type="NCBI Taxonomy" id="2562452"/>
    <lineage>
        <taxon>Bacteria</taxon>
        <taxon>Pseudomonadati</taxon>
        <taxon>Bacteroidota</taxon>
        <taxon>Saprospiria</taxon>
        <taxon>Saprospirales</taxon>
        <taxon>Lewinellaceae</taxon>
        <taxon>Neolewinella</taxon>
    </lineage>
</organism>
<dbReference type="AlphaFoldDB" id="A0A4S4NP28"/>